<dbReference type="WBParaSite" id="ACRNAN_scaffold704.g7201.t1">
    <property type="protein sequence ID" value="ACRNAN_scaffold704.g7201.t1"/>
    <property type="gene ID" value="ACRNAN_scaffold704.g7201"/>
</dbReference>
<feature type="region of interest" description="Disordered" evidence="3">
    <location>
        <begin position="316"/>
        <end position="404"/>
    </location>
</feature>
<keyword evidence="2" id="KW-0175">Coiled coil</keyword>
<dbReference type="Pfam" id="PF00992">
    <property type="entry name" value="Troponin"/>
    <property type="match status" value="1"/>
</dbReference>
<dbReference type="GO" id="GO:0005523">
    <property type="term" value="F:tropomyosin binding"/>
    <property type="evidence" value="ECO:0007669"/>
    <property type="project" value="TreeGrafter"/>
</dbReference>
<dbReference type="GO" id="GO:0005861">
    <property type="term" value="C:troponin complex"/>
    <property type="evidence" value="ECO:0007669"/>
    <property type="project" value="InterPro"/>
</dbReference>
<evidence type="ECO:0000256" key="3">
    <source>
        <dbReference type="SAM" id="MobiDB-lite"/>
    </source>
</evidence>
<evidence type="ECO:0000256" key="1">
    <source>
        <dbReference type="ARBA" id="ARBA00008330"/>
    </source>
</evidence>
<keyword evidence="4" id="KW-1185">Reference proteome</keyword>
<dbReference type="AlphaFoldDB" id="A0A914EBL0"/>
<dbReference type="GO" id="GO:0006936">
    <property type="term" value="P:muscle contraction"/>
    <property type="evidence" value="ECO:0007669"/>
    <property type="project" value="TreeGrafter"/>
</dbReference>
<dbReference type="InterPro" id="IPR001978">
    <property type="entry name" value="Troponin"/>
</dbReference>
<protein>
    <submittedName>
        <fullName evidence="5">Troponin T</fullName>
    </submittedName>
</protein>
<dbReference type="PANTHER" id="PTHR11521">
    <property type="entry name" value="TROPONIN T"/>
    <property type="match status" value="1"/>
</dbReference>
<dbReference type="SUPFAM" id="SSF90250">
    <property type="entry name" value="Troponin coil-coiled subunits"/>
    <property type="match status" value="1"/>
</dbReference>
<dbReference type="InterPro" id="IPR038077">
    <property type="entry name" value="Troponin_sf"/>
</dbReference>
<dbReference type="Gene3D" id="1.20.5.350">
    <property type="match status" value="1"/>
</dbReference>
<organism evidence="4 5">
    <name type="scientific">Acrobeloides nanus</name>
    <dbReference type="NCBI Taxonomy" id="290746"/>
    <lineage>
        <taxon>Eukaryota</taxon>
        <taxon>Metazoa</taxon>
        <taxon>Ecdysozoa</taxon>
        <taxon>Nematoda</taxon>
        <taxon>Chromadorea</taxon>
        <taxon>Rhabditida</taxon>
        <taxon>Tylenchina</taxon>
        <taxon>Cephalobomorpha</taxon>
        <taxon>Cephaloboidea</taxon>
        <taxon>Cephalobidae</taxon>
        <taxon>Acrobeloides</taxon>
    </lineage>
</organism>
<sequence>MSDEEEYEEEEVDEEEEVEEDAEETVEPPAKETEKEEEPETVREEPVLRRAPPKEEETEPAELTEAEQAMLAARKRHEEEEAAKLAEYERNRKTDLSKIDDELRILKEKQEQRRKEREQEEAEFAERCRQDEERRKQEEEARKNQHEEEKIRRQAEKTKRQNIMAGGFNLTGGADGANFTVQKKGPGEKGSLAGEGQKKRGPSAAQLAEMKKNYMAIVARPRDIASMLPNDLKELIKQLHAKICRLDGEKYDLEKRIDRQEYDLKELKQREQQAARNKALAKGIDPNEVENIEHPPKISVASKFDRQTDRRSYKDRLTMFQKPYVPPPPKIAHGTARPPPEWGRKPNEELEQLRKNLEPPKYQELAPIEGARPPVAPKPLQIPDEDAPEPEPQQQEEAPAEVEA</sequence>
<name>A0A914EBL0_9BILA</name>
<feature type="compositionally biased region" description="Acidic residues" evidence="3">
    <location>
        <begin position="1"/>
        <end position="26"/>
    </location>
</feature>
<dbReference type="InterPro" id="IPR027707">
    <property type="entry name" value="TNNT"/>
</dbReference>
<feature type="region of interest" description="Disordered" evidence="3">
    <location>
        <begin position="1"/>
        <end position="205"/>
    </location>
</feature>
<dbReference type="Proteomes" id="UP000887540">
    <property type="component" value="Unplaced"/>
</dbReference>
<feature type="compositionally biased region" description="Basic and acidic residues" evidence="3">
    <location>
        <begin position="29"/>
        <end position="55"/>
    </location>
</feature>
<feature type="compositionally biased region" description="Basic and acidic residues" evidence="3">
    <location>
        <begin position="76"/>
        <end position="159"/>
    </location>
</feature>
<dbReference type="PANTHER" id="PTHR11521:SF1">
    <property type="entry name" value="TROPONIN T, SKELETAL MUSCLE"/>
    <property type="match status" value="1"/>
</dbReference>
<reference evidence="5" key="1">
    <citation type="submission" date="2022-11" db="UniProtKB">
        <authorList>
            <consortium name="WormBaseParasite"/>
        </authorList>
    </citation>
    <scope>IDENTIFICATION</scope>
</reference>
<accession>A0A914EBL0</accession>
<feature type="coiled-coil region" evidence="2">
    <location>
        <begin position="250"/>
        <end position="277"/>
    </location>
</feature>
<comment type="similarity">
    <text evidence="1">Belongs to the troponin T family.</text>
</comment>
<dbReference type="GO" id="GO:0006937">
    <property type="term" value="P:regulation of muscle contraction"/>
    <property type="evidence" value="ECO:0007669"/>
    <property type="project" value="InterPro"/>
</dbReference>
<evidence type="ECO:0000256" key="2">
    <source>
        <dbReference type="SAM" id="Coils"/>
    </source>
</evidence>
<feature type="compositionally biased region" description="Acidic residues" evidence="3">
    <location>
        <begin position="56"/>
        <end position="65"/>
    </location>
</feature>
<evidence type="ECO:0000313" key="4">
    <source>
        <dbReference type="Proteomes" id="UP000887540"/>
    </source>
</evidence>
<dbReference type="GO" id="GO:0045214">
    <property type="term" value="P:sarcomere organization"/>
    <property type="evidence" value="ECO:0007669"/>
    <property type="project" value="TreeGrafter"/>
</dbReference>
<feature type="compositionally biased region" description="Basic and acidic residues" evidence="3">
    <location>
        <begin position="342"/>
        <end position="358"/>
    </location>
</feature>
<evidence type="ECO:0000313" key="5">
    <source>
        <dbReference type="WBParaSite" id="ACRNAN_scaffold704.g7201.t1"/>
    </source>
</evidence>
<proteinExistence type="inferred from homology"/>